<dbReference type="Proteomes" id="UP000756530">
    <property type="component" value="Unassembled WGS sequence"/>
</dbReference>
<accession>A0ABS6T426</accession>
<dbReference type="InterPro" id="IPR006311">
    <property type="entry name" value="TAT_signal"/>
</dbReference>
<dbReference type="PIRSF" id="PIRSF028101">
    <property type="entry name" value="UCP028101"/>
    <property type="match status" value="1"/>
</dbReference>
<evidence type="ECO:0000313" key="2">
    <source>
        <dbReference type="Proteomes" id="UP000756530"/>
    </source>
</evidence>
<dbReference type="PROSITE" id="PS51318">
    <property type="entry name" value="TAT"/>
    <property type="match status" value="1"/>
</dbReference>
<gene>
    <name evidence="1" type="ORF">KJP28_13740</name>
</gene>
<reference evidence="1 2" key="1">
    <citation type="submission" date="2021-05" db="EMBL/GenBank/DDBJ databases">
        <title>Culturable bacteria isolated from Daya Bay.</title>
        <authorList>
            <person name="Zheng W."/>
            <person name="Yu S."/>
            <person name="Huang Y."/>
        </authorList>
    </citation>
    <scope>NUCLEOTIDE SEQUENCE [LARGE SCALE GENOMIC DNA]</scope>
    <source>
        <strain evidence="1 2">DP4N28-5</strain>
    </source>
</reference>
<name>A0ABS6T426_9RHOB</name>
<dbReference type="EMBL" id="JAHUZE010000003">
    <property type="protein sequence ID" value="MBV7379988.1"/>
    <property type="molecule type" value="Genomic_DNA"/>
</dbReference>
<organism evidence="1 2">
    <name type="scientific">Maritimibacter dapengensis</name>
    <dbReference type="NCBI Taxonomy" id="2836868"/>
    <lineage>
        <taxon>Bacteria</taxon>
        <taxon>Pseudomonadati</taxon>
        <taxon>Pseudomonadota</taxon>
        <taxon>Alphaproteobacteria</taxon>
        <taxon>Rhodobacterales</taxon>
        <taxon>Roseobacteraceae</taxon>
        <taxon>Maritimibacter</taxon>
    </lineage>
</organism>
<proteinExistence type="predicted"/>
<comment type="caution">
    <text evidence="1">The sequence shown here is derived from an EMBL/GenBank/DDBJ whole genome shotgun (WGS) entry which is preliminary data.</text>
</comment>
<dbReference type="InterPro" id="IPR008311">
    <property type="entry name" value="UCP028101"/>
</dbReference>
<sequence>MTTRRGFIGGLLAASTAPRLGWASVGSPAFLAAAREPDGSYALHGLTSAGIETFSIPLPDRGHAACGHPTRAEAIGFARRPGRFALVLDCATGQVIHQLGPPDGRVFQGHGAYSGDGSLLFTCEQEEQGSIGHIGVWETDGYRRIDSFATTGIGPHEIRLMPDGRSLVIANGGIETVGREKVNLDRMRPSLVYTDLSGRVMDRVELEPSLARNSIRHLAIRQDGLVGFAMQWQGELGATVPLLGLHRVGEMPTLAAAPSEDERAMEGYAGSVAFAGTGAEIAITSPRGGRLHRFSASGEFIAAFRRSDVCGLAALGDGYLASDGLGGLIALDNDRPRVLSRAPCSWDNHLIAI</sequence>
<protein>
    <submittedName>
        <fullName evidence="1">DUF1513 domain-containing protein</fullName>
    </submittedName>
</protein>
<dbReference type="Pfam" id="PF07433">
    <property type="entry name" value="DUF1513"/>
    <property type="match status" value="1"/>
</dbReference>
<keyword evidence="2" id="KW-1185">Reference proteome</keyword>
<evidence type="ECO:0000313" key="1">
    <source>
        <dbReference type="EMBL" id="MBV7379988.1"/>
    </source>
</evidence>
<dbReference type="RefSeq" id="WP_218393191.1">
    <property type="nucleotide sequence ID" value="NZ_JAHUZE010000003.1"/>
</dbReference>